<proteinExistence type="predicted"/>
<dbReference type="Proteomes" id="UP001140560">
    <property type="component" value="Unassembled WGS sequence"/>
</dbReference>
<accession>A0A9W8Y621</accession>
<gene>
    <name evidence="2" type="ORF">N0V83_006982</name>
</gene>
<dbReference type="InterPro" id="IPR016181">
    <property type="entry name" value="Acyl_CoA_acyltransferase"/>
</dbReference>
<dbReference type="Pfam" id="PF22998">
    <property type="entry name" value="GNAT_LYC1-like"/>
    <property type="match status" value="1"/>
</dbReference>
<dbReference type="EMBL" id="JAPEUY010000012">
    <property type="protein sequence ID" value="KAJ4367400.1"/>
    <property type="molecule type" value="Genomic_DNA"/>
</dbReference>
<dbReference type="OrthoDB" id="2020070at2759"/>
<protein>
    <recommendedName>
        <fullName evidence="1">LYC1 C-terminal domain-containing protein</fullName>
    </recommendedName>
</protein>
<evidence type="ECO:0000259" key="1">
    <source>
        <dbReference type="Pfam" id="PF22998"/>
    </source>
</evidence>
<sequence length="430" mass="47699">MAAHKYNKTLPDPHSPDLILSHPTSNEHITIWTSTSALWADSLTTLPLYIKESQRLATAPLARDGGLTTWILVDGNRPADQREILSSCETFRKRALTSDVEGNVVENIVHGVASVFCPEEYRGHGYGSRMMRELAKVLSSWQTGGDGGGKRCIGSILYSDIGKSYYAKLGWHADKSNTHVEFSPCAHPRSALMIKDVRVTDLEALCKRDETLLRKLMARPASTTCTDARLRMTIIPDVEHMGWHLAKENFACEHLFSGVVPQAKGAIAGDVVGSQVWAIWTHRYYSRPPHHGGGDCVDSSSQQQTNNVLYILRLVMEADETASRLPSDATKTFLEPAGNGEKYAQQMGYLKAVLQAAAAEAREWKLDVVKLWDPTPLVRGMLMKMGDLGCVEVEREDEGIACGLWYDEQGEVLGGEEGMVWVNNEHYAWL</sequence>
<dbReference type="InterPro" id="IPR053013">
    <property type="entry name" value="LAT"/>
</dbReference>
<dbReference type="PANTHER" id="PTHR34815">
    <property type="entry name" value="LYSINE ACETYLTRANSFERASE"/>
    <property type="match status" value="1"/>
</dbReference>
<name>A0A9W8Y621_9PLEO</name>
<keyword evidence="3" id="KW-1185">Reference proteome</keyword>
<dbReference type="PANTHER" id="PTHR34815:SF2">
    <property type="entry name" value="N-ACETYLTRANSFERASE DOMAIN-CONTAINING PROTEIN"/>
    <property type="match status" value="1"/>
</dbReference>
<feature type="domain" description="LYC1 C-terminal" evidence="1">
    <location>
        <begin position="190"/>
        <end position="429"/>
    </location>
</feature>
<comment type="caution">
    <text evidence="2">The sequence shown here is derived from an EMBL/GenBank/DDBJ whole genome shotgun (WGS) entry which is preliminary data.</text>
</comment>
<dbReference type="AlphaFoldDB" id="A0A9W8Y621"/>
<dbReference type="SUPFAM" id="SSF55729">
    <property type="entry name" value="Acyl-CoA N-acyltransferases (Nat)"/>
    <property type="match status" value="1"/>
</dbReference>
<evidence type="ECO:0000313" key="2">
    <source>
        <dbReference type="EMBL" id="KAJ4367400.1"/>
    </source>
</evidence>
<dbReference type="InterPro" id="IPR055100">
    <property type="entry name" value="GNAT_LYC1-like"/>
</dbReference>
<dbReference type="Gene3D" id="3.40.630.30">
    <property type="match status" value="1"/>
</dbReference>
<reference evidence="2" key="1">
    <citation type="submission" date="2022-10" db="EMBL/GenBank/DDBJ databases">
        <title>Tapping the CABI collections for fungal endophytes: first genome assemblies for Collariella, Neodidymelliopsis, Ascochyta clinopodiicola, Didymella pomorum, Didymosphaeria variabile, Neocosmospora piperis and Neocucurbitaria cava.</title>
        <authorList>
            <person name="Hill R."/>
        </authorList>
    </citation>
    <scope>NUCLEOTIDE SEQUENCE</scope>
    <source>
        <strain evidence="2">IMI 356814</strain>
    </source>
</reference>
<organism evidence="2 3">
    <name type="scientific">Neocucurbitaria cava</name>
    <dbReference type="NCBI Taxonomy" id="798079"/>
    <lineage>
        <taxon>Eukaryota</taxon>
        <taxon>Fungi</taxon>
        <taxon>Dikarya</taxon>
        <taxon>Ascomycota</taxon>
        <taxon>Pezizomycotina</taxon>
        <taxon>Dothideomycetes</taxon>
        <taxon>Pleosporomycetidae</taxon>
        <taxon>Pleosporales</taxon>
        <taxon>Pleosporineae</taxon>
        <taxon>Cucurbitariaceae</taxon>
        <taxon>Neocucurbitaria</taxon>
    </lineage>
</organism>
<evidence type="ECO:0000313" key="3">
    <source>
        <dbReference type="Proteomes" id="UP001140560"/>
    </source>
</evidence>